<reference evidence="8" key="1">
    <citation type="submission" date="2021-01" db="EMBL/GenBank/DDBJ databases">
        <authorList>
            <person name="Kaushik A."/>
        </authorList>
    </citation>
    <scope>NUCLEOTIDE SEQUENCE</scope>
    <source>
        <strain evidence="8">AG6-10EEA</strain>
    </source>
</reference>
<dbReference type="PROSITE" id="PS50039">
    <property type="entry name" value="FORK_HEAD_3"/>
    <property type="match status" value="1"/>
</dbReference>
<dbReference type="Gene3D" id="1.10.10.10">
    <property type="entry name" value="Winged helix-like DNA-binding domain superfamily/Winged helix DNA-binding domain"/>
    <property type="match status" value="1"/>
</dbReference>
<feature type="region of interest" description="Disordered" evidence="6">
    <location>
        <begin position="1"/>
        <end position="67"/>
    </location>
</feature>
<feature type="DNA-binding region" description="Fork-head" evidence="5">
    <location>
        <begin position="83"/>
        <end position="178"/>
    </location>
</feature>
<keyword evidence="3" id="KW-0804">Transcription</keyword>
<evidence type="ECO:0000256" key="4">
    <source>
        <dbReference type="ARBA" id="ARBA00023242"/>
    </source>
</evidence>
<feature type="compositionally biased region" description="Basic residues" evidence="6">
    <location>
        <begin position="167"/>
        <end position="178"/>
    </location>
</feature>
<name>A0A8H3B5M0_9AGAM</name>
<dbReference type="InterPro" id="IPR045912">
    <property type="entry name" value="FOXJ2/3-like"/>
</dbReference>
<dbReference type="GO" id="GO:0000981">
    <property type="term" value="F:DNA-binding transcription factor activity, RNA polymerase II-specific"/>
    <property type="evidence" value="ECO:0007669"/>
    <property type="project" value="TreeGrafter"/>
</dbReference>
<evidence type="ECO:0000256" key="3">
    <source>
        <dbReference type="ARBA" id="ARBA00023163"/>
    </source>
</evidence>
<evidence type="ECO:0000256" key="1">
    <source>
        <dbReference type="ARBA" id="ARBA00023015"/>
    </source>
</evidence>
<dbReference type="SUPFAM" id="SSF46785">
    <property type="entry name" value="Winged helix' DNA-binding domain"/>
    <property type="match status" value="1"/>
</dbReference>
<dbReference type="Proteomes" id="UP000663853">
    <property type="component" value="Unassembled WGS sequence"/>
</dbReference>
<dbReference type="EMBL" id="CAJMXA010001002">
    <property type="protein sequence ID" value="CAE6448609.1"/>
    <property type="molecule type" value="Genomic_DNA"/>
</dbReference>
<comment type="caution">
    <text evidence="8">The sequence shown here is derived from an EMBL/GenBank/DDBJ whole genome shotgun (WGS) entry which is preliminary data.</text>
</comment>
<evidence type="ECO:0000256" key="5">
    <source>
        <dbReference type="PROSITE-ProRule" id="PRU00089"/>
    </source>
</evidence>
<accession>A0A8H3B5M0</accession>
<keyword evidence="1" id="KW-0805">Transcription regulation</keyword>
<sequence>MDIASTSHDETPSIRVDPEPVTGRIADNMDESPSPGSSYEAIQRTSTRNTAPTDTRSNTSSQLEVDPELAGLDALEDGRPGERPAYPFTTLIRYAIKGSPNGRLLLEDIYNAIQTRYPYFATAPSGWKNSVRHTLSLMTCFEKVPRLLTEPGKGSYWTVNDSMPHAKPSRIRIRKRKTRTDDDDTLPGTPRSVSDPLRPELPGGESPQGTDRHRRLFPHDHSGAPARRHSTYTQACVHDQFAHYNCNVDGAPRSYHYNHVDSWAESDHPHAPTESRQNEEHDRDLAASRGTGSSRPIDYRSVLMSDLEKMRDAIGRRDDIDDEWCRTMVEQIRGTGLI</sequence>
<evidence type="ECO:0000313" key="9">
    <source>
        <dbReference type="Proteomes" id="UP000663853"/>
    </source>
</evidence>
<dbReference type="PROSITE" id="PS00658">
    <property type="entry name" value="FORK_HEAD_2"/>
    <property type="match status" value="1"/>
</dbReference>
<dbReference type="PRINTS" id="PR00053">
    <property type="entry name" value="FORKHEAD"/>
</dbReference>
<keyword evidence="2 5" id="KW-0238">DNA-binding</keyword>
<dbReference type="InterPro" id="IPR001766">
    <property type="entry name" value="Fork_head_dom"/>
</dbReference>
<proteinExistence type="predicted"/>
<feature type="domain" description="Fork-head" evidence="7">
    <location>
        <begin position="83"/>
        <end position="178"/>
    </location>
</feature>
<feature type="compositionally biased region" description="Basic and acidic residues" evidence="6">
    <location>
        <begin position="265"/>
        <end position="286"/>
    </location>
</feature>
<dbReference type="SMART" id="SM00339">
    <property type="entry name" value="FH"/>
    <property type="match status" value="1"/>
</dbReference>
<dbReference type="Pfam" id="PF00250">
    <property type="entry name" value="Forkhead"/>
    <property type="match status" value="1"/>
</dbReference>
<feature type="region of interest" description="Disordered" evidence="6">
    <location>
        <begin position="264"/>
        <end position="297"/>
    </location>
</feature>
<feature type="region of interest" description="Disordered" evidence="6">
    <location>
        <begin position="152"/>
        <end position="230"/>
    </location>
</feature>
<dbReference type="GO" id="GO:0000978">
    <property type="term" value="F:RNA polymerase II cis-regulatory region sequence-specific DNA binding"/>
    <property type="evidence" value="ECO:0007669"/>
    <property type="project" value="TreeGrafter"/>
</dbReference>
<dbReference type="PANTHER" id="PTHR46078:SF2">
    <property type="entry name" value="FORK-HEAD DOMAIN-CONTAINING PROTEIN"/>
    <property type="match status" value="1"/>
</dbReference>
<feature type="compositionally biased region" description="Basic and acidic residues" evidence="6">
    <location>
        <begin position="7"/>
        <end position="18"/>
    </location>
</feature>
<evidence type="ECO:0000256" key="6">
    <source>
        <dbReference type="SAM" id="MobiDB-lite"/>
    </source>
</evidence>
<dbReference type="GO" id="GO:0005634">
    <property type="term" value="C:nucleus"/>
    <property type="evidence" value="ECO:0007669"/>
    <property type="project" value="UniProtKB-SubCell"/>
</dbReference>
<dbReference type="InterPro" id="IPR036388">
    <property type="entry name" value="WH-like_DNA-bd_sf"/>
</dbReference>
<dbReference type="CDD" id="cd00059">
    <property type="entry name" value="FH_FOX"/>
    <property type="match status" value="1"/>
</dbReference>
<protein>
    <recommendedName>
        <fullName evidence="7">Fork-head domain-containing protein</fullName>
    </recommendedName>
</protein>
<organism evidence="8 9">
    <name type="scientific">Rhizoctonia solani</name>
    <dbReference type="NCBI Taxonomy" id="456999"/>
    <lineage>
        <taxon>Eukaryota</taxon>
        <taxon>Fungi</taxon>
        <taxon>Dikarya</taxon>
        <taxon>Basidiomycota</taxon>
        <taxon>Agaricomycotina</taxon>
        <taxon>Agaricomycetes</taxon>
        <taxon>Cantharellales</taxon>
        <taxon>Ceratobasidiaceae</taxon>
        <taxon>Rhizoctonia</taxon>
    </lineage>
</organism>
<dbReference type="InterPro" id="IPR036390">
    <property type="entry name" value="WH_DNA-bd_sf"/>
</dbReference>
<feature type="compositionally biased region" description="Polar residues" evidence="6">
    <location>
        <begin position="43"/>
        <end position="63"/>
    </location>
</feature>
<gene>
    <name evidence="8" type="ORF">RDB_LOCUS46415</name>
</gene>
<dbReference type="InterPro" id="IPR030456">
    <property type="entry name" value="TF_fork_head_CS_2"/>
</dbReference>
<comment type="subcellular location">
    <subcellularLocation>
        <location evidence="5">Nucleus</location>
    </subcellularLocation>
</comment>
<dbReference type="PANTHER" id="PTHR46078">
    <property type="entry name" value="FORKHEAD BOX PROTEIN J2 FAMILY MEMBER"/>
    <property type="match status" value="1"/>
</dbReference>
<dbReference type="AlphaFoldDB" id="A0A8H3B5M0"/>
<evidence type="ECO:0000313" key="8">
    <source>
        <dbReference type="EMBL" id="CAE6448609.1"/>
    </source>
</evidence>
<evidence type="ECO:0000259" key="7">
    <source>
        <dbReference type="PROSITE" id="PS50039"/>
    </source>
</evidence>
<keyword evidence="4 5" id="KW-0539">Nucleus</keyword>
<evidence type="ECO:0000256" key="2">
    <source>
        <dbReference type="ARBA" id="ARBA00023125"/>
    </source>
</evidence>